<accession>A0A9D4IYS7</accession>
<gene>
    <name evidence="1" type="ORF">DPMN_167638</name>
</gene>
<name>A0A9D4IYS7_DREPO</name>
<organism evidence="1 2">
    <name type="scientific">Dreissena polymorpha</name>
    <name type="common">Zebra mussel</name>
    <name type="synonym">Mytilus polymorpha</name>
    <dbReference type="NCBI Taxonomy" id="45954"/>
    <lineage>
        <taxon>Eukaryota</taxon>
        <taxon>Metazoa</taxon>
        <taxon>Spiralia</taxon>
        <taxon>Lophotrochozoa</taxon>
        <taxon>Mollusca</taxon>
        <taxon>Bivalvia</taxon>
        <taxon>Autobranchia</taxon>
        <taxon>Heteroconchia</taxon>
        <taxon>Euheterodonta</taxon>
        <taxon>Imparidentia</taxon>
        <taxon>Neoheterodontei</taxon>
        <taxon>Myida</taxon>
        <taxon>Dreissenoidea</taxon>
        <taxon>Dreissenidae</taxon>
        <taxon>Dreissena</taxon>
    </lineage>
</organism>
<proteinExistence type="predicted"/>
<evidence type="ECO:0000313" key="2">
    <source>
        <dbReference type="Proteomes" id="UP000828390"/>
    </source>
</evidence>
<dbReference type="EMBL" id="JAIWYP010000008">
    <property type="protein sequence ID" value="KAH3789457.1"/>
    <property type="molecule type" value="Genomic_DNA"/>
</dbReference>
<reference evidence="1" key="2">
    <citation type="submission" date="2020-11" db="EMBL/GenBank/DDBJ databases">
        <authorList>
            <person name="McCartney M.A."/>
            <person name="Auch B."/>
            <person name="Kono T."/>
            <person name="Mallez S."/>
            <person name="Becker A."/>
            <person name="Gohl D.M."/>
            <person name="Silverstein K.A.T."/>
            <person name="Koren S."/>
            <person name="Bechman K.B."/>
            <person name="Herman A."/>
            <person name="Abrahante J.E."/>
            <person name="Garbe J."/>
        </authorList>
    </citation>
    <scope>NUCLEOTIDE SEQUENCE</scope>
    <source>
        <strain evidence="1">Duluth1</strain>
        <tissue evidence="1">Whole animal</tissue>
    </source>
</reference>
<sequence>MVLYRCSPGCSQCLASPCRSFPVTLGSSRRCRELSWWREVGGWKAVPLTKTVASTATTTAAK</sequence>
<protein>
    <submittedName>
        <fullName evidence="1">Uncharacterized protein</fullName>
    </submittedName>
</protein>
<comment type="caution">
    <text evidence="1">The sequence shown here is derived from an EMBL/GenBank/DDBJ whole genome shotgun (WGS) entry which is preliminary data.</text>
</comment>
<evidence type="ECO:0000313" key="1">
    <source>
        <dbReference type="EMBL" id="KAH3789457.1"/>
    </source>
</evidence>
<reference evidence="1" key="1">
    <citation type="journal article" date="2019" name="bioRxiv">
        <title>The Genome of the Zebra Mussel, Dreissena polymorpha: A Resource for Invasive Species Research.</title>
        <authorList>
            <person name="McCartney M.A."/>
            <person name="Auch B."/>
            <person name="Kono T."/>
            <person name="Mallez S."/>
            <person name="Zhang Y."/>
            <person name="Obille A."/>
            <person name="Becker A."/>
            <person name="Abrahante J.E."/>
            <person name="Garbe J."/>
            <person name="Badalamenti J.P."/>
            <person name="Herman A."/>
            <person name="Mangelson H."/>
            <person name="Liachko I."/>
            <person name="Sullivan S."/>
            <person name="Sone E.D."/>
            <person name="Koren S."/>
            <person name="Silverstein K.A.T."/>
            <person name="Beckman K.B."/>
            <person name="Gohl D.M."/>
        </authorList>
    </citation>
    <scope>NUCLEOTIDE SEQUENCE</scope>
    <source>
        <strain evidence="1">Duluth1</strain>
        <tissue evidence="1">Whole animal</tissue>
    </source>
</reference>
<keyword evidence="2" id="KW-1185">Reference proteome</keyword>
<dbReference type="AlphaFoldDB" id="A0A9D4IYS7"/>
<dbReference type="Proteomes" id="UP000828390">
    <property type="component" value="Unassembled WGS sequence"/>
</dbReference>